<evidence type="ECO:0000256" key="16">
    <source>
        <dbReference type="ARBA" id="ARBA00083336"/>
    </source>
</evidence>
<keyword evidence="19" id="KW-1185">Reference proteome</keyword>
<evidence type="ECO:0000313" key="19">
    <source>
        <dbReference type="Proteomes" id="UP000515156"/>
    </source>
</evidence>
<evidence type="ECO:0000256" key="12">
    <source>
        <dbReference type="ARBA" id="ARBA00068933"/>
    </source>
</evidence>
<dbReference type="Gene3D" id="3.60.10.10">
    <property type="entry name" value="Endonuclease/exonuclease/phosphatase"/>
    <property type="match status" value="1"/>
</dbReference>
<comment type="catalytic activity">
    <reaction evidence="9">
        <text>a 1,2-diacyl-sn-glycero-3-phospho-(1D-myo-inositol-4,5-bisphosphate) + H2O = a 1,2-diacyl-sn-glycero-3-phospho-(1D-myo-inositol 4-phosphate) + phosphate</text>
        <dbReference type="Rhea" id="RHEA:22764"/>
        <dbReference type="ChEBI" id="CHEBI:15377"/>
        <dbReference type="ChEBI" id="CHEBI:43474"/>
        <dbReference type="ChEBI" id="CHEBI:58178"/>
        <dbReference type="ChEBI" id="CHEBI:58456"/>
        <dbReference type="EC" id="3.1.3.36"/>
    </reaction>
    <physiologicalReaction direction="left-to-right" evidence="9">
        <dbReference type="Rhea" id="RHEA:22765"/>
    </physiologicalReaction>
</comment>
<dbReference type="PANTHER" id="PTHR46625">
    <property type="entry name" value="72 KDA INOSITOL POLYPHOSPHATE 5-PHOSPHATASE"/>
    <property type="match status" value="1"/>
</dbReference>
<evidence type="ECO:0000313" key="20">
    <source>
        <dbReference type="RefSeq" id="XP_030063482.1"/>
    </source>
</evidence>
<feature type="compositionally biased region" description="Pro residues" evidence="17">
    <location>
        <begin position="81"/>
        <end position="92"/>
    </location>
</feature>
<dbReference type="GO" id="GO:0034485">
    <property type="term" value="F:phosphatidylinositol-3,4,5-trisphosphate 5-phosphatase activity"/>
    <property type="evidence" value="ECO:0007669"/>
    <property type="project" value="UniProtKB-EC"/>
</dbReference>
<comment type="catalytic activity">
    <reaction evidence="10">
        <text>a 1,2-diacyl-sn-glycero-3-phospho-(1D-myo-inositol-3,5-bisphosphate) + H2O = a 1,2-diacyl-sn-glycero-3-phospho-(1D-myo-inositol-3-phosphate) + phosphate</text>
        <dbReference type="Rhea" id="RHEA:32955"/>
        <dbReference type="ChEBI" id="CHEBI:15377"/>
        <dbReference type="ChEBI" id="CHEBI:43474"/>
        <dbReference type="ChEBI" id="CHEBI:57923"/>
        <dbReference type="ChEBI" id="CHEBI:58088"/>
    </reaction>
    <physiologicalReaction direction="left-to-right" evidence="10">
        <dbReference type="Rhea" id="RHEA:32956"/>
    </physiologicalReaction>
</comment>
<gene>
    <name evidence="20 21" type="primary">INPP5E</name>
</gene>
<evidence type="ECO:0000256" key="17">
    <source>
        <dbReference type="SAM" id="MobiDB-lite"/>
    </source>
</evidence>
<dbReference type="EC" id="3.1.3.86" evidence="3"/>
<evidence type="ECO:0000256" key="6">
    <source>
        <dbReference type="ARBA" id="ARBA00023098"/>
    </source>
</evidence>
<evidence type="ECO:0000256" key="4">
    <source>
        <dbReference type="ARBA" id="ARBA00013044"/>
    </source>
</evidence>
<evidence type="ECO:0000256" key="1">
    <source>
        <dbReference type="ARBA" id="ARBA00004138"/>
    </source>
</evidence>
<keyword evidence="7" id="KW-0966">Cell projection</keyword>
<evidence type="ECO:0000259" key="18">
    <source>
        <dbReference type="SMART" id="SM00128"/>
    </source>
</evidence>
<evidence type="ECO:0000256" key="8">
    <source>
        <dbReference type="ARBA" id="ARBA00023377"/>
    </source>
</evidence>
<dbReference type="InterPro" id="IPR000300">
    <property type="entry name" value="IPPc"/>
</dbReference>
<keyword evidence="5" id="KW-0378">Hydrolase</keyword>
<sequence length="637" mass="72353">MRMDQKTSLSRQPKAGRAAAKGGRKLKKIKELEVCEPAETKPEAQQQEITQEEPAEQSLLNDSVQLPAEENKHNISTYDVPRPPSQPKPPMQPKLERALSLDEKTWRRRFKTSQESLRDLNDTASSNDSLQELATSLPSLNHGPQDGPSVSSNSNGSLKTSHRNPNVSGRLTENKPILTQIMPPVPLPLLEFSISSQSLRTSNKIDPDCVDYSNSSSDTNCVRQSSSLSGRRLSSMVFDNRSTDSMRSNFSLLTPIRSQDVRNRSYLEGSLLANGPLLGADELDRYFPDRKIGIFVATWNMQGKKDLPDNLEDFLLPPDDDFVHDMYVVGIQEGCPDRREWETCLQEILGPHYVLLHSAAHGVLYLAVFIRRDLIWFCSEVEYATVTTRIISQIKTKGALGVCFMFFGTSLLFITSHFTSGDEKVYERILDYNKIIETLQLPKNLPDTNPYHSNSSDVTTRFDEVFWFGDFNFRLSKDRLGVNTILELDLNTSIPELLQYDQLSKEMNDGSIFKGFQEAAINFLPTYKFDVRCDTYDSTSKQRTPSYTDRILYKSRQKDDIQAVKYTSCSVLKTSDHRPVFGVFQVKVRPGRDNIPLAAGLFDRELYLLGIKRRISREIKKRQLMKNQRASLVCTIS</sequence>
<dbReference type="CDD" id="cd09095">
    <property type="entry name" value="INPP5c_INPP5E-like"/>
    <property type="match status" value="1"/>
</dbReference>
<keyword evidence="6" id="KW-0443">Lipid metabolism</keyword>
<dbReference type="EC" id="3.1.3.36" evidence="4"/>
<dbReference type="InterPro" id="IPR042478">
    <property type="entry name" value="INPP5E"/>
</dbReference>
<dbReference type="OrthoDB" id="2248459at2759"/>
<name>A0A6P7YEL3_9AMPH</name>
<dbReference type="Proteomes" id="UP000515156">
    <property type="component" value="Chromosome 6"/>
</dbReference>
<evidence type="ECO:0000256" key="7">
    <source>
        <dbReference type="ARBA" id="ARBA00023273"/>
    </source>
</evidence>
<comment type="subunit">
    <text evidence="11">Interacts (when prenylated) with PDE6D; this is important for normal location in cilia.</text>
</comment>
<accession>A0A6P7YEL3</accession>
<dbReference type="GeneID" id="115473026"/>
<evidence type="ECO:0000256" key="2">
    <source>
        <dbReference type="ARBA" id="ARBA00004344"/>
    </source>
</evidence>
<dbReference type="GO" id="GO:0005930">
    <property type="term" value="C:axoneme"/>
    <property type="evidence" value="ECO:0007669"/>
    <property type="project" value="TreeGrafter"/>
</dbReference>
<dbReference type="AlphaFoldDB" id="A0A6P7YEL3"/>
<evidence type="ECO:0000256" key="14">
    <source>
        <dbReference type="ARBA" id="ARBA00079915"/>
    </source>
</evidence>
<reference evidence="20 21" key="1">
    <citation type="submission" date="2025-04" db="UniProtKB">
        <authorList>
            <consortium name="RefSeq"/>
        </authorList>
    </citation>
    <scope>IDENTIFICATION</scope>
</reference>
<evidence type="ECO:0000256" key="15">
    <source>
        <dbReference type="ARBA" id="ARBA00080252"/>
    </source>
</evidence>
<dbReference type="CTD" id="56623"/>
<dbReference type="FunFam" id="3.60.10.10:FF:000039">
    <property type="entry name" value="72 kDa inositol polyphosphate 5-phosphatase"/>
    <property type="match status" value="1"/>
</dbReference>
<dbReference type="GO" id="GO:0032580">
    <property type="term" value="C:Golgi cisterna membrane"/>
    <property type="evidence" value="ECO:0007669"/>
    <property type="project" value="UniProtKB-SubCell"/>
</dbReference>
<feature type="region of interest" description="Disordered" evidence="17">
    <location>
        <begin position="136"/>
        <end position="171"/>
    </location>
</feature>
<evidence type="ECO:0000256" key="5">
    <source>
        <dbReference type="ARBA" id="ARBA00022801"/>
    </source>
</evidence>
<dbReference type="GO" id="GO:0004445">
    <property type="term" value="F:inositol-polyphosphate 5-phosphatase activity"/>
    <property type="evidence" value="ECO:0007669"/>
    <property type="project" value="InterPro"/>
</dbReference>
<dbReference type="SMART" id="SM00128">
    <property type="entry name" value="IPPc"/>
    <property type="match status" value="1"/>
</dbReference>
<evidence type="ECO:0000256" key="10">
    <source>
        <dbReference type="ARBA" id="ARBA00052324"/>
    </source>
</evidence>
<evidence type="ECO:0000313" key="21">
    <source>
        <dbReference type="RefSeq" id="XP_030063483.1"/>
    </source>
</evidence>
<feature type="compositionally biased region" description="Polar residues" evidence="17">
    <location>
        <begin position="1"/>
        <end position="11"/>
    </location>
</feature>
<feature type="domain" description="Inositol polyphosphate-related phosphatase" evidence="18">
    <location>
        <begin position="290"/>
        <end position="592"/>
    </location>
</feature>
<evidence type="ECO:0000256" key="13">
    <source>
        <dbReference type="ARBA" id="ARBA00075837"/>
    </source>
</evidence>
<dbReference type="GO" id="GO:0046856">
    <property type="term" value="P:phosphatidylinositol dephosphorylation"/>
    <property type="evidence" value="ECO:0007669"/>
    <property type="project" value="InterPro"/>
</dbReference>
<dbReference type="GO" id="GO:0004439">
    <property type="term" value="F:phosphatidylinositol-4,5-bisphosphate 5-phosphatase activity"/>
    <property type="evidence" value="ECO:0007669"/>
    <property type="project" value="UniProtKB-EC"/>
</dbReference>
<dbReference type="PANTHER" id="PTHR46625:SF1">
    <property type="entry name" value="PHOSPHATIDYLINOSITOL POLYPHOSPHATE 5-PHOSPHATASE TYPE IV"/>
    <property type="match status" value="1"/>
</dbReference>
<dbReference type="RefSeq" id="XP_030063483.1">
    <property type="nucleotide sequence ID" value="XM_030207623.1"/>
</dbReference>
<dbReference type="RefSeq" id="XP_030063482.1">
    <property type="nucleotide sequence ID" value="XM_030207622.1"/>
</dbReference>
<dbReference type="GO" id="GO:0005634">
    <property type="term" value="C:nucleus"/>
    <property type="evidence" value="ECO:0007669"/>
    <property type="project" value="TreeGrafter"/>
</dbReference>
<dbReference type="KEGG" id="muo:115473026"/>
<feature type="compositionally biased region" description="Basic and acidic residues" evidence="17">
    <location>
        <begin position="29"/>
        <end position="42"/>
    </location>
</feature>
<evidence type="ECO:0000256" key="11">
    <source>
        <dbReference type="ARBA" id="ARBA00061856"/>
    </source>
</evidence>
<protein>
    <recommendedName>
        <fullName evidence="12">Phosphatidylinositol polyphosphate 5-phosphatase type IV</fullName>
        <ecNumber evidence="4">3.1.3.36</ecNumber>
        <ecNumber evidence="3">3.1.3.86</ecNumber>
    </recommendedName>
    <alternativeName>
        <fullName evidence="15">72 kDa inositol polyphosphate 5-phosphatase</fullName>
    </alternativeName>
    <alternativeName>
        <fullName evidence="14">Inositol polyphosphate-5-phosphatase E</fullName>
    </alternativeName>
    <alternativeName>
        <fullName evidence="13">Phosphatidylinositol 4,5-bisphosphate 5-phosphatase</fullName>
    </alternativeName>
    <alternativeName>
        <fullName evidence="16">Phosphatidylinositol-3,4,5-trisphosphate 5-phosphatase</fullName>
    </alternativeName>
</protein>
<feature type="compositionally biased region" description="Polar residues" evidence="17">
    <location>
        <begin position="148"/>
        <end position="171"/>
    </location>
</feature>
<comment type="subcellular location">
    <subcellularLocation>
        <location evidence="1">Cell projection</location>
        <location evidence="1">Cilium</location>
    </subcellularLocation>
    <subcellularLocation>
        <location evidence="2">Golgi apparatus</location>
        <location evidence="2">Golgi stack membrane</location>
        <topology evidence="2">Peripheral membrane protein</topology>
        <orientation evidence="2">Cytoplasmic side</orientation>
    </subcellularLocation>
</comment>
<comment type="catalytic activity">
    <reaction evidence="8">
        <text>a 1,2-diacyl-sn-glycero-3-phospho-(1D-myo-inositol-3,4,5-trisphosphate) + H2O = a 1,2-diacyl-sn-glycero-3-phospho-(1D-myo-inositol-3,4-bisphosphate) + phosphate</text>
        <dbReference type="Rhea" id="RHEA:25528"/>
        <dbReference type="ChEBI" id="CHEBI:15377"/>
        <dbReference type="ChEBI" id="CHEBI:43474"/>
        <dbReference type="ChEBI" id="CHEBI:57658"/>
        <dbReference type="ChEBI" id="CHEBI:57836"/>
        <dbReference type="EC" id="3.1.3.86"/>
    </reaction>
    <physiologicalReaction direction="left-to-right" evidence="8">
        <dbReference type="Rhea" id="RHEA:25529"/>
    </physiologicalReaction>
</comment>
<dbReference type="SUPFAM" id="SSF56219">
    <property type="entry name" value="DNase I-like"/>
    <property type="match status" value="1"/>
</dbReference>
<organism evidence="19 21">
    <name type="scientific">Microcaecilia unicolor</name>
    <dbReference type="NCBI Taxonomy" id="1415580"/>
    <lineage>
        <taxon>Eukaryota</taxon>
        <taxon>Metazoa</taxon>
        <taxon>Chordata</taxon>
        <taxon>Craniata</taxon>
        <taxon>Vertebrata</taxon>
        <taxon>Euteleostomi</taxon>
        <taxon>Amphibia</taxon>
        <taxon>Gymnophiona</taxon>
        <taxon>Siphonopidae</taxon>
        <taxon>Microcaecilia</taxon>
    </lineage>
</organism>
<evidence type="ECO:0000256" key="3">
    <source>
        <dbReference type="ARBA" id="ARBA00012981"/>
    </source>
</evidence>
<feature type="region of interest" description="Disordered" evidence="17">
    <location>
        <begin position="1"/>
        <end position="102"/>
    </location>
</feature>
<dbReference type="Pfam" id="PF22669">
    <property type="entry name" value="Exo_endo_phos2"/>
    <property type="match status" value="1"/>
</dbReference>
<evidence type="ECO:0000256" key="9">
    <source>
        <dbReference type="ARBA" id="ARBA00050516"/>
    </source>
</evidence>
<proteinExistence type="predicted"/>
<dbReference type="InterPro" id="IPR036691">
    <property type="entry name" value="Endo/exonu/phosph_ase_sf"/>
</dbReference>